<organism evidence="1 2">
    <name type="scientific">Photorhabdus laumondii subsp. laumondii</name>
    <name type="common">Photorhabdus luminescens subsp. laumondii</name>
    <dbReference type="NCBI Taxonomy" id="141679"/>
    <lineage>
        <taxon>Bacteria</taxon>
        <taxon>Pseudomonadati</taxon>
        <taxon>Pseudomonadota</taxon>
        <taxon>Gammaproteobacteria</taxon>
        <taxon>Enterobacterales</taxon>
        <taxon>Morganellaceae</taxon>
        <taxon>Photorhabdus</taxon>
    </lineage>
</organism>
<sequence>MGLPFHNEVHGISIEGREAVFREGDFSGSLQEVKNNIIKYGNISSCTFIKGWFEISLANWSRPIAAIYLDVDLQKSTRDCLKYLYPWLTPGGSLYSQDGHLPLVLDVFEDVNFWLNEIGTLPPIVVGIRKKKLIKITKPDTPSLPLL</sequence>
<dbReference type="EMBL" id="WSFA01000053">
    <property type="protein sequence ID" value="NDL40714.1"/>
    <property type="molecule type" value="Genomic_DNA"/>
</dbReference>
<gene>
    <name evidence="1" type="ORF">GPY51_18590</name>
</gene>
<dbReference type="Proteomes" id="UP000479300">
    <property type="component" value="Unassembled WGS sequence"/>
</dbReference>
<reference evidence="1 2" key="1">
    <citation type="submission" date="2019-12" db="EMBL/GenBank/DDBJ databases">
        <title>Engineering Photorhabdus to improve their lethality against agricultural pests.</title>
        <authorList>
            <person name="Machado R.A.R."/>
        </authorList>
    </citation>
    <scope>NUCLEOTIDE SEQUENCE [LARGE SCALE GENOMIC DNA]</scope>
    <source>
        <strain evidence="1 2">EN01</strain>
    </source>
</reference>
<dbReference type="KEGG" id="plum:A4R40_00980"/>
<dbReference type="InterPro" id="IPR008884">
    <property type="entry name" value="TylF_MeTrfase"/>
</dbReference>
<dbReference type="RefSeq" id="WP_011144602.1">
    <property type="nucleotide sequence ID" value="NZ_CAWPGE010000043.1"/>
</dbReference>
<dbReference type="AlphaFoldDB" id="A0A6L9JRN7"/>
<evidence type="ECO:0008006" key="3">
    <source>
        <dbReference type="Google" id="ProtNLM"/>
    </source>
</evidence>
<comment type="caution">
    <text evidence="1">The sequence shown here is derived from an EMBL/GenBank/DDBJ whole genome shotgun (WGS) entry which is preliminary data.</text>
</comment>
<dbReference type="SUPFAM" id="SSF53335">
    <property type="entry name" value="S-adenosyl-L-methionine-dependent methyltransferases"/>
    <property type="match status" value="1"/>
</dbReference>
<proteinExistence type="predicted"/>
<evidence type="ECO:0000313" key="1">
    <source>
        <dbReference type="EMBL" id="NDL40714.1"/>
    </source>
</evidence>
<evidence type="ECO:0000313" key="2">
    <source>
        <dbReference type="Proteomes" id="UP000479300"/>
    </source>
</evidence>
<protein>
    <recommendedName>
        <fullName evidence="3">Methyltransferase</fullName>
    </recommendedName>
</protein>
<accession>A0A6L9JRN7</accession>
<dbReference type="Gene3D" id="3.40.50.150">
    <property type="entry name" value="Vaccinia Virus protein VP39"/>
    <property type="match status" value="1"/>
</dbReference>
<name>A0A6L9JRN7_PHOLM</name>
<dbReference type="InterPro" id="IPR029063">
    <property type="entry name" value="SAM-dependent_MTases_sf"/>
</dbReference>
<dbReference type="GeneID" id="48846498"/>
<dbReference type="Pfam" id="PF05711">
    <property type="entry name" value="TylF"/>
    <property type="match status" value="1"/>
</dbReference>